<name>A0A233V5N3_FINMA</name>
<dbReference type="SFLD" id="SFLDG01129">
    <property type="entry name" value="C1.5:_HAD__Beta-PGM__Phosphata"/>
    <property type="match status" value="1"/>
</dbReference>
<dbReference type="SFLD" id="SFLDS00003">
    <property type="entry name" value="Haloacid_Dehalogenase"/>
    <property type="match status" value="1"/>
</dbReference>
<dbReference type="RefSeq" id="WP_094205798.1">
    <property type="nucleotide sequence ID" value="NZ_JAWGQT010000021.1"/>
</dbReference>
<dbReference type="InterPro" id="IPR023214">
    <property type="entry name" value="HAD_sf"/>
</dbReference>
<dbReference type="AlphaFoldDB" id="A0A233V5N3"/>
<dbReference type="Proteomes" id="UP000215413">
    <property type="component" value="Unassembled WGS sequence"/>
</dbReference>
<dbReference type="EMBL" id="NDYC01000019">
    <property type="protein sequence ID" value="OXZ27690.1"/>
    <property type="molecule type" value="Genomic_DNA"/>
</dbReference>
<dbReference type="InterPro" id="IPR041492">
    <property type="entry name" value="HAD_2"/>
</dbReference>
<dbReference type="GO" id="GO:0008967">
    <property type="term" value="F:phosphoglycolate phosphatase activity"/>
    <property type="evidence" value="ECO:0007669"/>
    <property type="project" value="TreeGrafter"/>
</dbReference>
<dbReference type="InterPro" id="IPR050155">
    <property type="entry name" value="HAD-like_hydrolase_sf"/>
</dbReference>
<dbReference type="Gene3D" id="3.40.50.1000">
    <property type="entry name" value="HAD superfamily/HAD-like"/>
    <property type="match status" value="1"/>
</dbReference>
<evidence type="ECO:0000313" key="2">
    <source>
        <dbReference type="Proteomes" id="UP000215413"/>
    </source>
</evidence>
<comment type="caution">
    <text evidence="1">The sequence shown here is derived from an EMBL/GenBank/DDBJ whole genome shotgun (WGS) entry which is preliminary data.</text>
</comment>
<dbReference type="InterPro" id="IPR006439">
    <property type="entry name" value="HAD-SF_hydro_IA"/>
</dbReference>
<protein>
    <submittedName>
        <fullName evidence="1">Haloacid dehalogenase</fullName>
    </submittedName>
</protein>
<gene>
    <name evidence="1" type="ORF">B9N49_05005</name>
</gene>
<dbReference type="SUPFAM" id="SSF56784">
    <property type="entry name" value="HAD-like"/>
    <property type="match status" value="1"/>
</dbReference>
<accession>A0A233V5N3</accession>
<dbReference type="NCBIfam" id="TIGR01549">
    <property type="entry name" value="HAD-SF-IA-v1"/>
    <property type="match status" value="1"/>
</dbReference>
<dbReference type="InterPro" id="IPR023198">
    <property type="entry name" value="PGP-like_dom2"/>
</dbReference>
<dbReference type="GO" id="GO:0006281">
    <property type="term" value="P:DNA repair"/>
    <property type="evidence" value="ECO:0007669"/>
    <property type="project" value="TreeGrafter"/>
</dbReference>
<dbReference type="PANTHER" id="PTHR43434:SF22">
    <property type="entry name" value="PHOSPHOGLYCOLATE PHOSPHATASE"/>
    <property type="match status" value="1"/>
</dbReference>
<organism evidence="1 2">
    <name type="scientific">Finegoldia magna</name>
    <name type="common">Peptostreptococcus magnus</name>
    <dbReference type="NCBI Taxonomy" id="1260"/>
    <lineage>
        <taxon>Bacteria</taxon>
        <taxon>Bacillati</taxon>
        <taxon>Bacillota</taxon>
        <taxon>Tissierellia</taxon>
        <taxon>Tissierellales</taxon>
        <taxon>Peptoniphilaceae</taxon>
        <taxon>Finegoldia</taxon>
    </lineage>
</organism>
<dbReference type="Gene3D" id="1.10.150.240">
    <property type="entry name" value="Putative phosphatase, domain 2"/>
    <property type="match status" value="1"/>
</dbReference>
<sequence>MKIRGIIFDKDGTLMEFSDIWRCAVEELFNEYSLSEEVKEDIREKIGIKSDSTIRENSILASGTMDELFEVISMYILNSEDEIYENMEEFFSEYLKSHSDMIKETCDLDGLFNELKNDGIKIGVITADNYRQARFCFQILKLEKYIEFLGSGDRYLNKPNPQALQAFCKKFSLDMNEVAVVGDSDIDMQLGKHAGLSIGVLSGVGTEKMLLNSADVVVKSPCDILSVIDNYNKLR</sequence>
<reference evidence="2" key="1">
    <citation type="submission" date="2017-04" db="EMBL/GenBank/DDBJ databases">
        <title>Finegoldia magna isolated from orthopedic joint implant-associated infections.</title>
        <authorList>
            <person name="Bjorklund S."/>
            <person name="Bruggemann H."/>
            <person name="Jensen A."/>
            <person name="Hellmark B."/>
            <person name="Soderquist B."/>
        </authorList>
    </citation>
    <scope>NUCLEOTIDE SEQUENCE [LARGE SCALE GENOMIC DNA]</scope>
    <source>
        <strain evidence="2">CCUG 54800</strain>
    </source>
</reference>
<dbReference type="InterPro" id="IPR036412">
    <property type="entry name" value="HAD-like_sf"/>
</dbReference>
<dbReference type="PANTHER" id="PTHR43434">
    <property type="entry name" value="PHOSPHOGLYCOLATE PHOSPHATASE"/>
    <property type="match status" value="1"/>
</dbReference>
<evidence type="ECO:0000313" key="1">
    <source>
        <dbReference type="EMBL" id="OXZ27690.1"/>
    </source>
</evidence>
<dbReference type="Pfam" id="PF13419">
    <property type="entry name" value="HAD_2"/>
    <property type="match status" value="1"/>
</dbReference>
<proteinExistence type="predicted"/>